<dbReference type="InterPro" id="IPR035649">
    <property type="entry name" value="EFG_V"/>
</dbReference>
<dbReference type="CDD" id="cd01434">
    <property type="entry name" value="EFG_mtEFG1_IV"/>
    <property type="match status" value="1"/>
</dbReference>
<sequence>MVQASGRVSAPYVYRPVSGSRAIWVSQVPARCSAATGAKEIPSRLTCFLEVFVSAKSELSKIRNIGITAHIDAGKTTTTERILYYTGVSHKIGEVHEGNTTTDYMAQERERGITITSAAVTCVWNDHRINIIDTPGHIDFNIEVNRSLRVLDGAVFIIEGVAGVQPQSETNWRLADRYKVPRIIFINKLDRTGADFYRAFDTLKEKLDIVAIPLQLPIGAEDQFLGVVDLVEMKAIVWEGGELGAKFHDEEIPADLKEKAAEARQNLLDTALAVDDKAMEEYFENGDVSVETLKRCIKKGAISGEFRPVLCGTAFKNKGVQPLLDAIIDYLPAPDDVEGIRCAPPEGEEENENAQPIIPVDPDGKFAGLAFKIINDKYGTLTFVRVYRGVLKTGDTVLNTTKGHKERIGRIYQMHADKREELTEVHAGDIAAFVGLKDSQTGDTLADPADPVVLERMTFPVPVIDISVEPKTKDAVEKMTLALQKLAGEDPSLQLKTDQETGQTILSGMGELHLDIIIDRLRREYGVDANVGAPQVAYRETITKPHTETYTHKKQSGGSGQFAEVKIAFEPLERNEDIQFENKVVGGTVPKEYIPAVEKGIRVQSSTGVLAGFQTVDFKFTLLDGKYHDVDSSALAFEIAAKACFREGMKQAGPVILEPIMDVEVTTPNDHVGDVVGDINRRRGMIQSQETSGSTVMVRAHVPLKEMFGYISHLRSMTKGRASFTMQFHHYDPVPRNVAEEIMAQSK</sequence>
<name>F7VD27_9PROT</name>
<dbReference type="InterPro" id="IPR000795">
    <property type="entry name" value="T_Tr_GTP-bd_dom"/>
</dbReference>
<dbReference type="SUPFAM" id="SSF54980">
    <property type="entry name" value="EF-G C-terminal domain-like"/>
    <property type="match status" value="2"/>
</dbReference>
<dbReference type="SMART" id="SM00889">
    <property type="entry name" value="EFG_IV"/>
    <property type="match status" value="1"/>
</dbReference>
<keyword evidence="8" id="KW-0963">Cytoplasm</keyword>
<dbReference type="FunFam" id="3.40.50.300:FF:000029">
    <property type="entry name" value="Elongation factor G"/>
    <property type="match status" value="1"/>
</dbReference>
<protein>
    <recommendedName>
        <fullName evidence="2 8">Elongation factor G</fullName>
        <shortName evidence="8">EF-G</shortName>
    </recommendedName>
</protein>
<dbReference type="NCBIfam" id="NF009381">
    <property type="entry name" value="PRK12740.1-5"/>
    <property type="match status" value="1"/>
</dbReference>
<dbReference type="EMBL" id="BABS01000028">
    <property type="protein sequence ID" value="GAA08272.1"/>
    <property type="molecule type" value="Genomic_DNA"/>
</dbReference>
<accession>F7VD27</accession>
<dbReference type="Pfam" id="PF00009">
    <property type="entry name" value="GTP_EFTU"/>
    <property type="match status" value="1"/>
</dbReference>
<dbReference type="FunFam" id="3.30.70.240:FF:000001">
    <property type="entry name" value="Elongation factor G"/>
    <property type="match status" value="1"/>
</dbReference>
<dbReference type="Gene3D" id="3.30.70.870">
    <property type="entry name" value="Elongation Factor G (Translational Gtpase), domain 3"/>
    <property type="match status" value="1"/>
</dbReference>
<dbReference type="CDD" id="cd03713">
    <property type="entry name" value="EFG_mtEFG_C"/>
    <property type="match status" value="1"/>
</dbReference>
<evidence type="ECO:0000313" key="10">
    <source>
        <dbReference type="EMBL" id="GAA08272.1"/>
    </source>
</evidence>
<dbReference type="SUPFAM" id="SSF52540">
    <property type="entry name" value="P-loop containing nucleoside triphosphate hydrolases"/>
    <property type="match status" value="1"/>
</dbReference>
<dbReference type="GO" id="GO:0032790">
    <property type="term" value="P:ribosome disassembly"/>
    <property type="evidence" value="ECO:0007669"/>
    <property type="project" value="TreeGrafter"/>
</dbReference>
<dbReference type="InterPro" id="IPR047872">
    <property type="entry name" value="EFG_IV"/>
</dbReference>
<dbReference type="SUPFAM" id="SSF50447">
    <property type="entry name" value="Translation proteins"/>
    <property type="match status" value="1"/>
</dbReference>
<dbReference type="AlphaFoldDB" id="F7VD27"/>
<comment type="caution">
    <text evidence="10">The sequence shown here is derived from an EMBL/GenBank/DDBJ whole genome shotgun (WGS) entry which is preliminary data.</text>
</comment>
<dbReference type="InterPro" id="IPR031157">
    <property type="entry name" value="G_TR_CS"/>
</dbReference>
<dbReference type="InterPro" id="IPR009022">
    <property type="entry name" value="EFG_III"/>
</dbReference>
<proteinExistence type="inferred from homology"/>
<dbReference type="PANTHER" id="PTHR43261:SF1">
    <property type="entry name" value="RIBOSOME-RELEASING FACTOR 2, MITOCHONDRIAL"/>
    <property type="match status" value="1"/>
</dbReference>
<dbReference type="InterPro" id="IPR035647">
    <property type="entry name" value="EFG_III/V"/>
</dbReference>
<organism evidence="10 11">
    <name type="scientific">Acetobacter tropicalis NBRC 101654</name>
    <dbReference type="NCBI Taxonomy" id="749388"/>
    <lineage>
        <taxon>Bacteria</taxon>
        <taxon>Pseudomonadati</taxon>
        <taxon>Pseudomonadota</taxon>
        <taxon>Alphaproteobacteria</taxon>
        <taxon>Acetobacterales</taxon>
        <taxon>Acetobacteraceae</taxon>
        <taxon>Acetobacter</taxon>
    </lineage>
</organism>
<dbReference type="FunFam" id="3.30.70.870:FF:000001">
    <property type="entry name" value="Elongation factor G"/>
    <property type="match status" value="1"/>
</dbReference>
<dbReference type="GO" id="GO:0005737">
    <property type="term" value="C:cytoplasm"/>
    <property type="evidence" value="ECO:0007669"/>
    <property type="project" value="UniProtKB-SubCell"/>
</dbReference>
<dbReference type="InterPro" id="IPR027417">
    <property type="entry name" value="P-loop_NTPase"/>
</dbReference>
<dbReference type="CDD" id="cd04088">
    <property type="entry name" value="EFG_mtEFG_II"/>
    <property type="match status" value="1"/>
</dbReference>
<evidence type="ECO:0000256" key="2">
    <source>
        <dbReference type="ARBA" id="ARBA00017872"/>
    </source>
</evidence>
<dbReference type="GO" id="GO:0005525">
    <property type="term" value="F:GTP binding"/>
    <property type="evidence" value="ECO:0007669"/>
    <property type="project" value="UniProtKB-UniRule"/>
</dbReference>
<dbReference type="FunFam" id="3.30.230.10:FF:000003">
    <property type="entry name" value="Elongation factor G"/>
    <property type="match status" value="1"/>
</dbReference>
<dbReference type="InterPro" id="IPR041095">
    <property type="entry name" value="EFG_II"/>
</dbReference>
<dbReference type="Gene3D" id="3.40.50.300">
    <property type="entry name" value="P-loop containing nucleotide triphosphate hydrolases"/>
    <property type="match status" value="1"/>
</dbReference>
<dbReference type="CDD" id="cd01886">
    <property type="entry name" value="EF-G"/>
    <property type="match status" value="1"/>
</dbReference>
<dbReference type="PROSITE" id="PS00301">
    <property type="entry name" value="G_TR_1"/>
    <property type="match status" value="1"/>
</dbReference>
<evidence type="ECO:0000256" key="4">
    <source>
        <dbReference type="ARBA" id="ARBA00022768"/>
    </source>
</evidence>
<dbReference type="Gene3D" id="2.40.30.10">
    <property type="entry name" value="Translation factors"/>
    <property type="match status" value="1"/>
</dbReference>
<evidence type="ECO:0000256" key="1">
    <source>
        <dbReference type="ARBA" id="ARBA00005870"/>
    </source>
</evidence>
<dbReference type="PROSITE" id="PS51722">
    <property type="entry name" value="G_TR_2"/>
    <property type="match status" value="1"/>
</dbReference>
<keyword evidence="4 8" id="KW-0251">Elongation factor</keyword>
<dbReference type="NCBIfam" id="TIGR00484">
    <property type="entry name" value="EF-G"/>
    <property type="match status" value="1"/>
</dbReference>
<dbReference type="GO" id="GO:0003746">
    <property type="term" value="F:translation elongation factor activity"/>
    <property type="evidence" value="ECO:0007669"/>
    <property type="project" value="UniProtKB-UniRule"/>
</dbReference>
<evidence type="ECO:0000256" key="8">
    <source>
        <dbReference type="HAMAP-Rule" id="MF_00054"/>
    </source>
</evidence>
<keyword evidence="3 8" id="KW-0547">Nucleotide-binding</keyword>
<dbReference type="Pfam" id="PF00679">
    <property type="entry name" value="EFG_C"/>
    <property type="match status" value="1"/>
</dbReference>
<dbReference type="InterPro" id="IPR000640">
    <property type="entry name" value="EFG_V-like"/>
</dbReference>
<keyword evidence="5 8" id="KW-0648">Protein biosynthesis</keyword>
<dbReference type="GO" id="GO:0097216">
    <property type="term" value="F:guanosine tetraphosphate binding"/>
    <property type="evidence" value="ECO:0007669"/>
    <property type="project" value="UniProtKB-ARBA"/>
</dbReference>
<feature type="binding site" evidence="8">
    <location>
        <begin position="133"/>
        <end position="137"/>
    </location>
    <ligand>
        <name>GTP</name>
        <dbReference type="ChEBI" id="CHEBI:37565"/>
    </ligand>
</feature>
<dbReference type="NCBIfam" id="TIGR00231">
    <property type="entry name" value="small_GTP"/>
    <property type="match status" value="1"/>
</dbReference>
<evidence type="ECO:0000313" key="11">
    <source>
        <dbReference type="Proteomes" id="UP000004319"/>
    </source>
</evidence>
<evidence type="ECO:0000256" key="5">
    <source>
        <dbReference type="ARBA" id="ARBA00022917"/>
    </source>
</evidence>
<dbReference type="InterPro" id="IPR020568">
    <property type="entry name" value="Ribosomal_Su5_D2-typ_SF"/>
</dbReference>
<evidence type="ECO:0000256" key="3">
    <source>
        <dbReference type="ARBA" id="ARBA00022741"/>
    </source>
</evidence>
<reference evidence="10 11" key="1">
    <citation type="journal article" date="2011" name="Biochem. Biophys. Res. Commun.">
        <title>Increased number of Arginine-based salt bridges contributes to the thermotolerance of thermotolerant acetic acid bacteria, Acetobacter tropicalis SKU1100.</title>
        <authorList>
            <person name="Matsutani M."/>
            <person name="Hirakawa H."/>
            <person name="Nishikura M."/>
            <person name="Soemphol W."/>
            <person name="Ali I.A.I."/>
            <person name="Yakushi T."/>
            <person name="Matsushita K."/>
        </authorList>
    </citation>
    <scope>NUCLEOTIDE SEQUENCE [LARGE SCALE GENOMIC DNA]</scope>
    <source>
        <strain evidence="10 11">NBRC 101654</strain>
    </source>
</reference>
<feature type="domain" description="Tr-type G" evidence="9">
    <location>
        <begin position="60"/>
        <end position="335"/>
    </location>
</feature>
<dbReference type="Proteomes" id="UP000004319">
    <property type="component" value="Unassembled WGS sequence"/>
</dbReference>
<dbReference type="PANTHER" id="PTHR43261">
    <property type="entry name" value="TRANSLATION ELONGATION FACTOR G-RELATED"/>
    <property type="match status" value="1"/>
</dbReference>
<dbReference type="InterPro" id="IPR005517">
    <property type="entry name" value="Transl_elong_EFG/EF2_IV"/>
</dbReference>
<comment type="function">
    <text evidence="7 8">Catalyzes the GTP-dependent ribosomal translocation step during translation elongation. During this step, the ribosome changes from the pre-translocational (PRE) to the post-translocational (POST) state as the newly formed A-site-bound peptidyl-tRNA and P-site-bound deacylated tRNA move to the P and E sites, respectively. Catalyzes the coordinated movement of the two tRNA molecules, the mRNA and conformational changes in the ribosome.</text>
</comment>
<dbReference type="InterPro" id="IPR014721">
    <property type="entry name" value="Ribsml_uS5_D2-typ_fold_subgr"/>
</dbReference>
<dbReference type="InterPro" id="IPR004161">
    <property type="entry name" value="EFTu-like_2"/>
</dbReference>
<comment type="subcellular location">
    <subcellularLocation>
        <location evidence="8">Cytoplasm</location>
    </subcellularLocation>
</comment>
<dbReference type="Gene3D" id="3.30.230.10">
    <property type="match status" value="1"/>
</dbReference>
<gene>
    <name evidence="8" type="primary">fusA</name>
    <name evidence="10" type="ORF">ATPR_1276</name>
</gene>
<dbReference type="Pfam" id="PF14492">
    <property type="entry name" value="EFG_III"/>
    <property type="match status" value="1"/>
</dbReference>
<dbReference type="CDD" id="cd16262">
    <property type="entry name" value="EFG_III"/>
    <property type="match status" value="1"/>
</dbReference>
<keyword evidence="6 8" id="KW-0342">GTP-binding</keyword>
<dbReference type="InterPro" id="IPR004540">
    <property type="entry name" value="Transl_elong_EFG/EF2"/>
</dbReference>
<dbReference type="SUPFAM" id="SSF54211">
    <property type="entry name" value="Ribosomal protein S5 domain 2-like"/>
    <property type="match status" value="1"/>
</dbReference>
<dbReference type="SMART" id="SM00838">
    <property type="entry name" value="EFG_C"/>
    <property type="match status" value="1"/>
</dbReference>
<dbReference type="Pfam" id="PF03764">
    <property type="entry name" value="EFG_IV"/>
    <property type="match status" value="1"/>
</dbReference>
<comment type="similarity">
    <text evidence="1 8">Belongs to the TRAFAC class translation factor GTPase superfamily. Classic translation factor GTPase family. EF-G/EF-2 subfamily.</text>
</comment>
<feature type="binding site" evidence="8">
    <location>
        <begin position="187"/>
        <end position="190"/>
    </location>
    <ligand>
        <name>GTP</name>
        <dbReference type="ChEBI" id="CHEBI:37565"/>
    </ligand>
</feature>
<dbReference type="GO" id="GO:0003924">
    <property type="term" value="F:GTPase activity"/>
    <property type="evidence" value="ECO:0007669"/>
    <property type="project" value="InterPro"/>
</dbReference>
<evidence type="ECO:0000259" key="9">
    <source>
        <dbReference type="PROSITE" id="PS51722"/>
    </source>
</evidence>
<dbReference type="FunFam" id="2.40.30.10:FF:000006">
    <property type="entry name" value="Elongation factor G"/>
    <property type="match status" value="1"/>
</dbReference>
<dbReference type="PRINTS" id="PR00315">
    <property type="entry name" value="ELONGATNFCT"/>
</dbReference>
<dbReference type="Pfam" id="PF03144">
    <property type="entry name" value="GTP_EFTU_D2"/>
    <property type="match status" value="1"/>
</dbReference>
<dbReference type="InterPro" id="IPR009000">
    <property type="entry name" value="Transl_B-barrel_sf"/>
</dbReference>
<dbReference type="HAMAP" id="MF_00054_B">
    <property type="entry name" value="EF_G_EF_2_B"/>
    <property type="match status" value="1"/>
</dbReference>
<dbReference type="InterPro" id="IPR005225">
    <property type="entry name" value="Small_GTP-bd"/>
</dbReference>
<dbReference type="Gene3D" id="3.30.70.240">
    <property type="match status" value="1"/>
</dbReference>
<feature type="binding site" evidence="8">
    <location>
        <begin position="69"/>
        <end position="76"/>
    </location>
    <ligand>
        <name>GTP</name>
        <dbReference type="ChEBI" id="CHEBI:37565"/>
    </ligand>
</feature>
<evidence type="ECO:0000256" key="7">
    <source>
        <dbReference type="ARBA" id="ARBA00024731"/>
    </source>
</evidence>
<evidence type="ECO:0000256" key="6">
    <source>
        <dbReference type="ARBA" id="ARBA00023134"/>
    </source>
</evidence>